<accession>F0VZZ2</accession>
<dbReference type="EMBL" id="FR824048">
    <property type="protein sequence ID" value="CCA14363.1"/>
    <property type="molecule type" value="Genomic_DNA"/>
</dbReference>
<name>F0VZZ2_9STRA</name>
<evidence type="ECO:0000313" key="2">
    <source>
        <dbReference type="EMBL" id="CCA14363.1"/>
    </source>
</evidence>
<keyword evidence="1" id="KW-0732">Signal</keyword>
<evidence type="ECO:0000256" key="1">
    <source>
        <dbReference type="SAM" id="SignalP"/>
    </source>
</evidence>
<dbReference type="HOGENOM" id="CLU_2337884_0_0_1"/>
<proteinExistence type="predicted"/>
<dbReference type="AlphaFoldDB" id="F0VZZ2"/>
<reference evidence="2" key="2">
    <citation type="submission" date="2011-02" db="EMBL/GenBank/DDBJ databases">
        <authorList>
            <person name="MacLean D."/>
        </authorList>
    </citation>
    <scope>NUCLEOTIDE SEQUENCE</scope>
</reference>
<organism evidence="2">
    <name type="scientific">Albugo laibachii Nc14</name>
    <dbReference type="NCBI Taxonomy" id="890382"/>
    <lineage>
        <taxon>Eukaryota</taxon>
        <taxon>Sar</taxon>
        <taxon>Stramenopiles</taxon>
        <taxon>Oomycota</taxon>
        <taxon>Peronosporomycetes</taxon>
        <taxon>Albuginales</taxon>
        <taxon>Albuginaceae</taxon>
        <taxon>Albugo</taxon>
    </lineage>
</organism>
<protein>
    <submittedName>
        <fullName evidence="2">AlNc14C3G470 protein</fullName>
    </submittedName>
</protein>
<gene>
    <name evidence="2" type="primary">AlNc14C3G470</name>
    <name evidence="2" type="ORF">ALNC14_005060</name>
</gene>
<feature type="signal peptide" evidence="1">
    <location>
        <begin position="1"/>
        <end position="23"/>
    </location>
</feature>
<sequence>MAEISTSCFTLSLVSLLIEDCQSALEMIASSVQPGMITETMYTTTQVSMKFGIKESMLIDDLNKRKTCDFQMAPSKMKHLFMSSTGSTGQHGVNADVS</sequence>
<feature type="chain" id="PRO_5003263251" evidence="1">
    <location>
        <begin position="24"/>
        <end position="98"/>
    </location>
</feature>
<reference evidence="2" key="1">
    <citation type="journal article" date="2011" name="PLoS Biol.">
        <title>Gene gain and loss during evolution of obligate parasitism in the white rust pathogen of Arabidopsis thaliana.</title>
        <authorList>
            <person name="Kemen E."/>
            <person name="Gardiner A."/>
            <person name="Schultz-Larsen T."/>
            <person name="Kemen A.C."/>
            <person name="Balmuth A.L."/>
            <person name="Robert-Seilaniantz A."/>
            <person name="Bailey K."/>
            <person name="Holub E."/>
            <person name="Studholme D.J."/>
            <person name="Maclean D."/>
            <person name="Jones J.D."/>
        </authorList>
    </citation>
    <scope>NUCLEOTIDE SEQUENCE</scope>
</reference>